<proteinExistence type="predicted"/>
<keyword evidence="8 9" id="KW-0472">Membrane</keyword>
<keyword evidence="3" id="KW-0328">Glycosyltransferase</keyword>
<feature type="transmembrane region" description="Helical" evidence="9">
    <location>
        <begin position="289"/>
        <end position="306"/>
    </location>
</feature>
<evidence type="ECO:0000256" key="7">
    <source>
        <dbReference type="ARBA" id="ARBA00022989"/>
    </source>
</evidence>
<keyword evidence="7 9" id="KW-1133">Transmembrane helix</keyword>
<feature type="transmembrane region" description="Helical" evidence="9">
    <location>
        <begin position="12"/>
        <end position="35"/>
    </location>
</feature>
<dbReference type="Proteomes" id="UP000266693">
    <property type="component" value="Unassembled WGS sequence"/>
</dbReference>
<evidence type="ECO:0000256" key="4">
    <source>
        <dbReference type="ARBA" id="ARBA00022679"/>
    </source>
</evidence>
<dbReference type="GO" id="GO:0000030">
    <property type="term" value="F:mannosyltransferase activity"/>
    <property type="evidence" value="ECO:0007669"/>
    <property type="project" value="TreeGrafter"/>
</dbReference>
<evidence type="ECO:0000256" key="5">
    <source>
        <dbReference type="ARBA" id="ARBA00022692"/>
    </source>
</evidence>
<evidence type="ECO:0000256" key="1">
    <source>
        <dbReference type="ARBA" id="ARBA00004127"/>
    </source>
</evidence>
<dbReference type="PANTHER" id="PTHR22760">
    <property type="entry name" value="GLYCOSYLTRANSFERASE"/>
    <property type="match status" value="1"/>
</dbReference>
<gene>
    <name evidence="10" type="ORF">D1610_14605</name>
</gene>
<evidence type="ECO:0000313" key="10">
    <source>
        <dbReference type="EMBL" id="RHW16622.1"/>
    </source>
</evidence>
<dbReference type="GO" id="GO:0012505">
    <property type="term" value="C:endomembrane system"/>
    <property type="evidence" value="ECO:0007669"/>
    <property type="project" value="UniProtKB-SubCell"/>
</dbReference>
<comment type="caution">
    <text evidence="10">The sequence shown here is derived from an EMBL/GenBank/DDBJ whole genome shotgun (WGS) entry which is preliminary data.</text>
</comment>
<reference evidence="10 11" key="1">
    <citation type="submission" date="2018-08" db="EMBL/GenBank/DDBJ databases">
        <title>The multiple taxonomic identification of Sphingomonas gilva.</title>
        <authorList>
            <person name="Zhu D."/>
            <person name="Zheng S."/>
        </authorList>
    </citation>
    <scope>NUCLEOTIDE SEQUENCE [LARGE SCALE GENOMIC DNA]</scope>
    <source>
        <strain evidence="10 11">ZDH117</strain>
    </source>
</reference>
<feature type="transmembrane region" description="Helical" evidence="9">
    <location>
        <begin position="94"/>
        <end position="117"/>
    </location>
</feature>
<feature type="transmembrane region" description="Helical" evidence="9">
    <location>
        <begin position="124"/>
        <end position="143"/>
    </location>
</feature>
<evidence type="ECO:0000313" key="11">
    <source>
        <dbReference type="Proteomes" id="UP000266693"/>
    </source>
</evidence>
<dbReference type="AlphaFoldDB" id="A0A396RN70"/>
<evidence type="ECO:0000256" key="8">
    <source>
        <dbReference type="ARBA" id="ARBA00023136"/>
    </source>
</evidence>
<dbReference type="OrthoDB" id="5493835at2"/>
<organism evidence="10 11">
    <name type="scientific">Sphingomonas gilva</name>
    <dbReference type="NCBI Taxonomy" id="2305907"/>
    <lineage>
        <taxon>Bacteria</taxon>
        <taxon>Pseudomonadati</taxon>
        <taxon>Pseudomonadota</taxon>
        <taxon>Alphaproteobacteria</taxon>
        <taxon>Sphingomonadales</taxon>
        <taxon>Sphingomonadaceae</taxon>
        <taxon>Sphingomonas</taxon>
    </lineage>
</organism>
<keyword evidence="6" id="KW-0256">Endoplasmic reticulum</keyword>
<dbReference type="InterPro" id="IPR005599">
    <property type="entry name" value="GPI_mannosylTrfase"/>
</dbReference>
<dbReference type="EMBL" id="QWLV01000008">
    <property type="protein sequence ID" value="RHW16622.1"/>
    <property type="molecule type" value="Genomic_DNA"/>
</dbReference>
<evidence type="ECO:0000256" key="9">
    <source>
        <dbReference type="SAM" id="Phobius"/>
    </source>
</evidence>
<keyword evidence="11" id="KW-1185">Reference proteome</keyword>
<evidence type="ECO:0000256" key="3">
    <source>
        <dbReference type="ARBA" id="ARBA00022676"/>
    </source>
</evidence>
<name>A0A396RN70_9SPHN</name>
<feature type="transmembrane region" description="Helical" evidence="9">
    <location>
        <begin position="259"/>
        <end position="282"/>
    </location>
</feature>
<feature type="transmembrane region" description="Helical" evidence="9">
    <location>
        <begin position="343"/>
        <end position="368"/>
    </location>
</feature>
<accession>A0A396RN70</accession>
<keyword evidence="4 10" id="KW-0808">Transferase</keyword>
<keyword evidence="5 9" id="KW-0812">Transmembrane</keyword>
<evidence type="ECO:0000256" key="6">
    <source>
        <dbReference type="ARBA" id="ARBA00022824"/>
    </source>
</evidence>
<feature type="transmembrane region" description="Helical" evidence="9">
    <location>
        <begin position="172"/>
        <end position="200"/>
    </location>
</feature>
<sequence length="487" mass="52602">MVNWANARPDSCVRTAPLFGLIALALILRVAAALWPNVHHPDAIFQYMEPAWRMLGGDGVISWEYRYGMRGQLLPVLIAGPMALGEWIDPGGSFAFFLPRIVAAICSLSIVWSAWTLGARVSSIHAVLAGFVGAIWFELVHFAPHTLGEPLATAAIIPAAVLLTRDAPSRRALAASGLLLGLGFLLRFQYAPAIGVLVALTCWRDPSRLPPLIAGGSIALAAGAAADLANGATPFAWLIENVRQNLINDRAAGFGVSPPSAYLGRFWAMWSVLIVPIVAAIWRGHRHAPALFWAALANLLFHSLIAHKEYRFIFLSVAILILLAALGSGDWTRRLRERGVRFVALAAALLWLGASLVLGMTGDMAAFWRDGAGSVRLFDRLRADDRVCGVALDGVPFHRSPGLNRLRPGTPLYLIDPDDPLARSDHYMPGYNRILAWAPARLPKGYSTVACEEEGGGKLCLFARAGGCDADAARPIAVNTVLRRLDR</sequence>
<comment type="subcellular location">
    <subcellularLocation>
        <location evidence="1">Endomembrane system</location>
        <topology evidence="1">Multi-pass membrane protein</topology>
    </subcellularLocation>
    <subcellularLocation>
        <location evidence="2">Endoplasmic reticulum membrane</location>
    </subcellularLocation>
</comment>
<evidence type="ECO:0000256" key="2">
    <source>
        <dbReference type="ARBA" id="ARBA00004586"/>
    </source>
</evidence>
<feature type="transmembrane region" description="Helical" evidence="9">
    <location>
        <begin position="312"/>
        <end position="331"/>
    </location>
</feature>
<dbReference type="Pfam" id="PF03901">
    <property type="entry name" value="Glyco_transf_22"/>
    <property type="match status" value="1"/>
</dbReference>
<protein>
    <submittedName>
        <fullName evidence="10">4-amino-4-deoxy-L-arabinose transferase</fullName>
    </submittedName>
</protein>